<organism evidence="2 3">
    <name type="scientific">Arabis nemorensis</name>
    <dbReference type="NCBI Taxonomy" id="586526"/>
    <lineage>
        <taxon>Eukaryota</taxon>
        <taxon>Viridiplantae</taxon>
        <taxon>Streptophyta</taxon>
        <taxon>Embryophyta</taxon>
        <taxon>Tracheophyta</taxon>
        <taxon>Spermatophyta</taxon>
        <taxon>Magnoliopsida</taxon>
        <taxon>eudicotyledons</taxon>
        <taxon>Gunneridae</taxon>
        <taxon>Pentapetalae</taxon>
        <taxon>rosids</taxon>
        <taxon>malvids</taxon>
        <taxon>Brassicales</taxon>
        <taxon>Brassicaceae</taxon>
        <taxon>Arabideae</taxon>
        <taxon>Arabis</taxon>
    </lineage>
</organism>
<feature type="domain" description="25S rRNA (uridine-N(3))-methyltransferase BMT5-like" evidence="1">
    <location>
        <begin position="19"/>
        <end position="207"/>
    </location>
</feature>
<protein>
    <recommendedName>
        <fullName evidence="1">25S rRNA (uridine-N(3))-methyltransferase BMT5-like domain-containing protein</fullName>
    </recommendedName>
</protein>
<sequence length="233" mass="26525">MEVAETKRLKHYNNKEKILLVGEGDFSFSLSLAGAFGSASNLTATTLDTREELERKYKNGKSNIEELERLGCSVLYGVNVHSMTTKHNLGGSAIYDRVIFNFPHAGFDYGRYPVGFKTISICDFDFGCCIEYVSGFRRHQELVRGFMKSARMLVKDEENGGEIHVTHKTEYPFKEWKLKALGEKEGLQLIREIEFCLNQYPGYSNKRGNGGYSDSSFPVGKSATFMFEKQFFY</sequence>
<dbReference type="OrthoDB" id="273345at2759"/>
<comment type="caution">
    <text evidence="2">The sequence shown here is derived from an EMBL/GenBank/DDBJ whole genome shotgun (WGS) entry which is preliminary data.</text>
</comment>
<evidence type="ECO:0000313" key="3">
    <source>
        <dbReference type="Proteomes" id="UP000489600"/>
    </source>
</evidence>
<keyword evidence="3" id="KW-1185">Reference proteome</keyword>
<evidence type="ECO:0000313" key="2">
    <source>
        <dbReference type="EMBL" id="VVB16172.1"/>
    </source>
</evidence>
<name>A0A565CRE6_9BRAS</name>
<evidence type="ECO:0000259" key="1">
    <source>
        <dbReference type="Pfam" id="PF10354"/>
    </source>
</evidence>
<proteinExistence type="predicted"/>
<dbReference type="Pfam" id="PF10354">
    <property type="entry name" value="BMT5-like"/>
    <property type="match status" value="1"/>
</dbReference>
<dbReference type="Proteomes" id="UP000489600">
    <property type="component" value="Unassembled WGS sequence"/>
</dbReference>
<dbReference type="InterPro" id="IPR019446">
    <property type="entry name" value="BMT5-like"/>
</dbReference>
<reference evidence="2" key="1">
    <citation type="submission" date="2019-07" db="EMBL/GenBank/DDBJ databases">
        <authorList>
            <person name="Dittberner H."/>
        </authorList>
    </citation>
    <scope>NUCLEOTIDE SEQUENCE [LARGE SCALE GENOMIC DNA]</scope>
</reference>
<dbReference type="PANTHER" id="PTHR11538">
    <property type="entry name" value="PHENYLALANYL-TRNA SYNTHETASE"/>
    <property type="match status" value="1"/>
</dbReference>
<dbReference type="EMBL" id="CABITT030000008">
    <property type="protein sequence ID" value="VVB16172.1"/>
    <property type="molecule type" value="Genomic_DNA"/>
</dbReference>
<dbReference type="AlphaFoldDB" id="A0A565CRE6"/>
<dbReference type="GO" id="GO:0070475">
    <property type="term" value="P:rRNA base methylation"/>
    <property type="evidence" value="ECO:0007669"/>
    <property type="project" value="InterPro"/>
</dbReference>
<dbReference type="GO" id="GO:0070042">
    <property type="term" value="F:rRNA (uridine-N3-)-methyltransferase activity"/>
    <property type="evidence" value="ECO:0007669"/>
    <property type="project" value="InterPro"/>
</dbReference>
<dbReference type="PANTHER" id="PTHR11538:SF65">
    <property type="entry name" value="SMALL DOMAIN PROTEIN, PUTATIVE (DUF2431)-RELATED"/>
    <property type="match status" value="1"/>
</dbReference>
<accession>A0A565CRE6</accession>
<gene>
    <name evidence="2" type="ORF">ANE_LOCUS26616</name>
</gene>
<dbReference type="GO" id="GO:0005737">
    <property type="term" value="C:cytoplasm"/>
    <property type="evidence" value="ECO:0007669"/>
    <property type="project" value="TreeGrafter"/>
</dbReference>